<comment type="caution">
    <text evidence="2">The sequence shown here is derived from an EMBL/GenBank/DDBJ whole genome shotgun (WGS) entry which is preliminary data.</text>
</comment>
<dbReference type="PIRSF" id="PIRSF034247">
    <property type="entry name" value="RCAS1"/>
    <property type="match status" value="1"/>
</dbReference>
<keyword evidence="1" id="KW-0175">Coiled coil</keyword>
<accession>A0A0T6AZI4</accession>
<proteinExistence type="predicted"/>
<feature type="coiled-coil region" evidence="1">
    <location>
        <begin position="162"/>
        <end position="189"/>
    </location>
</feature>
<dbReference type="EMBL" id="LJIG01016430">
    <property type="protein sequence ID" value="KRT80624.1"/>
    <property type="molecule type" value="Genomic_DNA"/>
</dbReference>
<keyword evidence="3" id="KW-1185">Reference proteome</keyword>
<organism evidence="2 3">
    <name type="scientific">Oryctes borbonicus</name>
    <dbReference type="NCBI Taxonomy" id="1629725"/>
    <lineage>
        <taxon>Eukaryota</taxon>
        <taxon>Metazoa</taxon>
        <taxon>Ecdysozoa</taxon>
        <taxon>Arthropoda</taxon>
        <taxon>Hexapoda</taxon>
        <taxon>Insecta</taxon>
        <taxon>Pterygota</taxon>
        <taxon>Neoptera</taxon>
        <taxon>Endopterygota</taxon>
        <taxon>Coleoptera</taxon>
        <taxon>Polyphaga</taxon>
        <taxon>Scarabaeiformia</taxon>
        <taxon>Scarabaeidae</taxon>
        <taxon>Dynastinae</taxon>
        <taxon>Oryctes</taxon>
    </lineage>
</organism>
<evidence type="ECO:0008006" key="4">
    <source>
        <dbReference type="Google" id="ProtNLM"/>
    </source>
</evidence>
<dbReference type="GO" id="GO:0030141">
    <property type="term" value="C:secretory granule"/>
    <property type="evidence" value="ECO:0007669"/>
    <property type="project" value="TreeGrafter"/>
</dbReference>
<evidence type="ECO:0000313" key="2">
    <source>
        <dbReference type="EMBL" id="KRT80624.1"/>
    </source>
</evidence>
<name>A0A0T6AZI4_9SCAR</name>
<dbReference type="AlphaFoldDB" id="A0A0T6AZI4"/>
<dbReference type="InterPro" id="IPR017025">
    <property type="entry name" value="Cancer-assoc_antigen_RCAS1"/>
</dbReference>
<evidence type="ECO:0000313" key="3">
    <source>
        <dbReference type="Proteomes" id="UP000051574"/>
    </source>
</evidence>
<sequence>MFGMIIINKMRSFLLFFITLFRRALCCFRRRRRVSYVEPLTGIGIIASNQNEGEADNWNSWGNDSFGNRKPSTVQEHIQLYRQQKAQIQTQEDDPEQQADFFEDMTPRITTQRKLFISSNNERNAAASNDLSLVPEMILVGNELGEWDESSGWDGEKLECDAMEVLKEKKRIDRERKLLEQQQRRMERSTSIKVNA</sequence>
<evidence type="ECO:0000256" key="1">
    <source>
        <dbReference type="SAM" id="Coils"/>
    </source>
</evidence>
<dbReference type="Proteomes" id="UP000051574">
    <property type="component" value="Unassembled WGS sequence"/>
</dbReference>
<protein>
    <recommendedName>
        <fullName evidence="4">Receptor-binding cancer antigen</fullName>
    </recommendedName>
</protein>
<dbReference type="PANTHER" id="PTHR15208:SF2">
    <property type="entry name" value="RECEPTOR-BINDING CANCER ANTIGEN EXPRESSED ON SISO CELLS"/>
    <property type="match status" value="1"/>
</dbReference>
<dbReference type="OrthoDB" id="10017216at2759"/>
<reference evidence="2 3" key="1">
    <citation type="submission" date="2015-09" db="EMBL/GenBank/DDBJ databases">
        <title>Draft genome of the scarab beetle Oryctes borbonicus.</title>
        <authorList>
            <person name="Meyer J.M."/>
            <person name="Markov G.V."/>
            <person name="Baskaran P."/>
            <person name="Herrmann M."/>
            <person name="Sommer R.J."/>
            <person name="Roedelsperger C."/>
        </authorList>
    </citation>
    <scope>NUCLEOTIDE SEQUENCE [LARGE SCALE GENOMIC DNA]</scope>
    <source>
        <strain evidence="2">OB123</strain>
        <tissue evidence="2">Whole animal</tissue>
    </source>
</reference>
<dbReference type="PANTHER" id="PTHR15208">
    <property type="entry name" value="RECEPTOR-BINDING CANCER ANTIGEN EXPRESSED ON SISO CELLS CANCER ASSOCIATED SURFACE ANTIGEN RCAS1 ESTROGEN RECEPTOR-BINDING FRAGMENT- ASSOCIATED GENE 9 PROTEIN"/>
    <property type="match status" value="1"/>
</dbReference>
<gene>
    <name evidence="2" type="ORF">AMK59_5711</name>
</gene>